<accession>A0A9N9HZ71</accession>
<evidence type="ECO:0000256" key="1">
    <source>
        <dbReference type="SAM" id="MobiDB-lite"/>
    </source>
</evidence>
<reference evidence="2" key="1">
    <citation type="submission" date="2021-06" db="EMBL/GenBank/DDBJ databases">
        <authorList>
            <person name="Kallberg Y."/>
            <person name="Tangrot J."/>
            <person name="Rosling A."/>
        </authorList>
    </citation>
    <scope>NUCLEOTIDE SEQUENCE</scope>
    <source>
        <strain evidence="2">MA453B</strain>
    </source>
</reference>
<evidence type="ECO:0000313" key="2">
    <source>
        <dbReference type="EMBL" id="CAG8713290.1"/>
    </source>
</evidence>
<comment type="caution">
    <text evidence="2">The sequence shown here is derived from an EMBL/GenBank/DDBJ whole genome shotgun (WGS) entry which is preliminary data.</text>
</comment>
<proteinExistence type="predicted"/>
<name>A0A9N9HZ71_9GLOM</name>
<dbReference type="AlphaFoldDB" id="A0A9N9HZ71"/>
<organism evidence="2 3">
    <name type="scientific">Dentiscutata erythropus</name>
    <dbReference type="NCBI Taxonomy" id="1348616"/>
    <lineage>
        <taxon>Eukaryota</taxon>
        <taxon>Fungi</taxon>
        <taxon>Fungi incertae sedis</taxon>
        <taxon>Mucoromycota</taxon>
        <taxon>Glomeromycotina</taxon>
        <taxon>Glomeromycetes</taxon>
        <taxon>Diversisporales</taxon>
        <taxon>Gigasporaceae</taxon>
        <taxon>Dentiscutata</taxon>
    </lineage>
</organism>
<feature type="region of interest" description="Disordered" evidence="1">
    <location>
        <begin position="1"/>
        <end position="47"/>
    </location>
</feature>
<sequence>ENEGSARSVDTTENYPKKQQKKQAKWTREEVSTIKNGKRYRNSEDPL</sequence>
<dbReference type="Proteomes" id="UP000789405">
    <property type="component" value="Unassembled WGS sequence"/>
</dbReference>
<dbReference type="EMBL" id="CAJVPY010009873">
    <property type="protein sequence ID" value="CAG8713290.1"/>
    <property type="molecule type" value="Genomic_DNA"/>
</dbReference>
<protein>
    <submittedName>
        <fullName evidence="2">12210_t:CDS:1</fullName>
    </submittedName>
</protein>
<feature type="non-terminal residue" evidence="2">
    <location>
        <position position="47"/>
    </location>
</feature>
<keyword evidence="3" id="KW-1185">Reference proteome</keyword>
<evidence type="ECO:0000313" key="3">
    <source>
        <dbReference type="Proteomes" id="UP000789405"/>
    </source>
</evidence>
<gene>
    <name evidence="2" type="ORF">DERYTH_LOCUS13752</name>
</gene>